<evidence type="ECO:0000256" key="1">
    <source>
        <dbReference type="SAM" id="MobiDB-lite"/>
    </source>
</evidence>
<protein>
    <submittedName>
        <fullName evidence="2">Uncharacterized protein</fullName>
    </submittedName>
</protein>
<sequence length="66" mass="6747">MALLHLTVSRADESVGGNDSAIIEMQWGGQTLTTVGIPVLGVADGQSEGTHEQGGAYATRLPVGPE</sequence>
<name>A0ABQ2GCR1_9DEIO</name>
<keyword evidence="3" id="KW-1185">Reference proteome</keyword>
<reference evidence="3" key="1">
    <citation type="journal article" date="2019" name="Int. J. Syst. Evol. Microbiol.">
        <title>The Global Catalogue of Microorganisms (GCM) 10K type strain sequencing project: providing services to taxonomists for standard genome sequencing and annotation.</title>
        <authorList>
            <consortium name="The Broad Institute Genomics Platform"/>
            <consortium name="The Broad Institute Genome Sequencing Center for Infectious Disease"/>
            <person name="Wu L."/>
            <person name="Ma J."/>
        </authorList>
    </citation>
    <scope>NUCLEOTIDE SEQUENCE [LARGE SCALE GENOMIC DNA]</scope>
    <source>
        <strain evidence="3">JCM 15442</strain>
    </source>
</reference>
<accession>A0ABQ2GCR1</accession>
<dbReference type="EMBL" id="BMOL01000012">
    <property type="protein sequence ID" value="GGL87057.1"/>
    <property type="molecule type" value="Genomic_DNA"/>
</dbReference>
<feature type="region of interest" description="Disordered" evidence="1">
    <location>
        <begin position="43"/>
        <end position="66"/>
    </location>
</feature>
<proteinExistence type="predicted"/>
<evidence type="ECO:0000313" key="2">
    <source>
        <dbReference type="EMBL" id="GGL87057.1"/>
    </source>
</evidence>
<dbReference type="RefSeq" id="WP_188972676.1">
    <property type="nucleotide sequence ID" value="NZ_BMOL01000012.1"/>
</dbReference>
<comment type="caution">
    <text evidence="2">The sequence shown here is derived from an EMBL/GenBank/DDBJ whole genome shotgun (WGS) entry which is preliminary data.</text>
</comment>
<gene>
    <name evidence="2" type="ORF">GCM10010840_26190</name>
</gene>
<dbReference type="Proteomes" id="UP000639973">
    <property type="component" value="Unassembled WGS sequence"/>
</dbReference>
<organism evidence="2 3">
    <name type="scientific">Deinococcus aerolatus</name>
    <dbReference type="NCBI Taxonomy" id="522487"/>
    <lineage>
        <taxon>Bacteria</taxon>
        <taxon>Thermotogati</taxon>
        <taxon>Deinococcota</taxon>
        <taxon>Deinococci</taxon>
        <taxon>Deinococcales</taxon>
        <taxon>Deinococcaceae</taxon>
        <taxon>Deinococcus</taxon>
    </lineage>
</organism>
<evidence type="ECO:0000313" key="3">
    <source>
        <dbReference type="Proteomes" id="UP000639973"/>
    </source>
</evidence>